<dbReference type="GO" id="GO:0016791">
    <property type="term" value="F:phosphatase activity"/>
    <property type="evidence" value="ECO:0007669"/>
    <property type="project" value="TreeGrafter"/>
</dbReference>
<keyword evidence="5" id="KW-1185">Reference proteome</keyword>
<keyword evidence="1" id="KW-0378">Hydrolase</keyword>
<keyword evidence="2" id="KW-1133">Transmembrane helix</keyword>
<dbReference type="InterPro" id="IPR001932">
    <property type="entry name" value="PPM-type_phosphatase-like_dom"/>
</dbReference>
<dbReference type="EMBL" id="JAAKZV010000005">
    <property type="protein sequence ID" value="NGN62838.1"/>
    <property type="molecule type" value="Genomic_DNA"/>
</dbReference>
<evidence type="ECO:0000313" key="5">
    <source>
        <dbReference type="Proteomes" id="UP000481583"/>
    </source>
</evidence>
<evidence type="ECO:0000313" key="4">
    <source>
        <dbReference type="EMBL" id="NGN62838.1"/>
    </source>
</evidence>
<gene>
    <name evidence="4" type="ORF">G5C51_02835</name>
</gene>
<dbReference type="Proteomes" id="UP000481583">
    <property type="component" value="Unassembled WGS sequence"/>
</dbReference>
<dbReference type="Gene3D" id="3.60.40.10">
    <property type="entry name" value="PPM-type phosphatase domain"/>
    <property type="match status" value="1"/>
</dbReference>
<reference evidence="4 5" key="1">
    <citation type="submission" date="2020-02" db="EMBL/GenBank/DDBJ databases">
        <title>Whole-genome analyses of novel actinobacteria.</title>
        <authorList>
            <person name="Sahin N."/>
        </authorList>
    </citation>
    <scope>NUCLEOTIDE SEQUENCE [LARGE SCALE GENOMIC DNA]</scope>
    <source>
        <strain evidence="4 5">A7024</strain>
    </source>
</reference>
<dbReference type="InterPro" id="IPR036457">
    <property type="entry name" value="PPM-type-like_dom_sf"/>
</dbReference>
<proteinExistence type="predicted"/>
<evidence type="ECO:0000259" key="3">
    <source>
        <dbReference type="SMART" id="SM00331"/>
    </source>
</evidence>
<evidence type="ECO:0000256" key="1">
    <source>
        <dbReference type="ARBA" id="ARBA00022801"/>
    </source>
</evidence>
<name>A0A6G4TUQ9_9ACTN</name>
<dbReference type="FunFam" id="3.60.40.10:FF:000058">
    <property type="entry name" value="Stage II sporulation protein E"/>
    <property type="match status" value="1"/>
</dbReference>
<sequence>MEPAIGVVPVVAAATTELWVTALVSVLAVLATVWMDVVHHLWGRVDSDVLLVSIAAVCAASIAACGIRRRQERELRQVRAVAEAAQAALLHPVPSRIAGTELRAVYLAAASEARVGGDFFEALHTQYGVRLLIGDVRGKGLPAVGASAALLGCFREAAHREQSLAGVAERLEESLTRHVKLSYDEEFSERFATALMLEIPEGEPYVRMVHCGHTEPLRVRNGRVETVRPQAPGAPVGLGALFGTEHVVQTVDFREGDRLLLYTDGFIECRNRDGHYLPLAQETENLAGETLDHLVQGLRGALLRHAGGRQQDDAALLAVERRR</sequence>
<organism evidence="4 5">
    <name type="scientific">Streptomyces coryli</name>
    <dbReference type="NCBI Taxonomy" id="1128680"/>
    <lineage>
        <taxon>Bacteria</taxon>
        <taxon>Bacillati</taxon>
        <taxon>Actinomycetota</taxon>
        <taxon>Actinomycetes</taxon>
        <taxon>Kitasatosporales</taxon>
        <taxon>Streptomycetaceae</taxon>
        <taxon>Streptomyces</taxon>
    </lineage>
</organism>
<evidence type="ECO:0000256" key="2">
    <source>
        <dbReference type="SAM" id="Phobius"/>
    </source>
</evidence>
<dbReference type="SUPFAM" id="SSF81606">
    <property type="entry name" value="PP2C-like"/>
    <property type="match status" value="1"/>
</dbReference>
<keyword evidence="2" id="KW-0812">Transmembrane</keyword>
<dbReference type="AlphaFoldDB" id="A0A6G4TUQ9"/>
<comment type="caution">
    <text evidence="4">The sequence shown here is derived from an EMBL/GenBank/DDBJ whole genome shotgun (WGS) entry which is preliminary data.</text>
</comment>
<feature type="transmembrane region" description="Helical" evidence="2">
    <location>
        <begin position="7"/>
        <end position="34"/>
    </location>
</feature>
<dbReference type="InterPro" id="IPR052016">
    <property type="entry name" value="Bact_Sigma-Reg"/>
</dbReference>
<dbReference type="SMART" id="SM00331">
    <property type="entry name" value="PP2C_SIG"/>
    <property type="match status" value="1"/>
</dbReference>
<protein>
    <submittedName>
        <fullName evidence="4">Serine/threonine-protein phosphatase</fullName>
    </submittedName>
</protein>
<dbReference type="PANTHER" id="PTHR43156">
    <property type="entry name" value="STAGE II SPORULATION PROTEIN E-RELATED"/>
    <property type="match status" value="1"/>
</dbReference>
<dbReference type="PANTHER" id="PTHR43156:SF2">
    <property type="entry name" value="STAGE II SPORULATION PROTEIN E"/>
    <property type="match status" value="1"/>
</dbReference>
<keyword evidence="2" id="KW-0472">Membrane</keyword>
<feature type="transmembrane region" description="Helical" evidence="2">
    <location>
        <begin position="49"/>
        <end position="67"/>
    </location>
</feature>
<accession>A0A6G4TUQ9</accession>
<dbReference type="Pfam" id="PF07228">
    <property type="entry name" value="SpoIIE"/>
    <property type="match status" value="1"/>
</dbReference>
<dbReference type="RefSeq" id="WP_165230960.1">
    <property type="nucleotide sequence ID" value="NZ_JAAKZV010000005.1"/>
</dbReference>
<feature type="domain" description="PPM-type phosphatase" evidence="3">
    <location>
        <begin position="100"/>
        <end position="321"/>
    </location>
</feature>